<keyword evidence="1" id="KW-0732">Signal</keyword>
<gene>
    <name evidence="2" type="ORF">B0T15DRAFT_491018</name>
</gene>
<evidence type="ECO:0000256" key="1">
    <source>
        <dbReference type="SAM" id="SignalP"/>
    </source>
</evidence>
<reference evidence="2" key="1">
    <citation type="journal article" date="2023" name="Mol. Phylogenet. Evol.">
        <title>Genome-scale phylogeny and comparative genomics of the fungal order Sordariales.</title>
        <authorList>
            <person name="Hensen N."/>
            <person name="Bonometti L."/>
            <person name="Westerberg I."/>
            <person name="Brannstrom I.O."/>
            <person name="Guillou S."/>
            <person name="Cros-Aarteil S."/>
            <person name="Calhoun S."/>
            <person name="Haridas S."/>
            <person name="Kuo A."/>
            <person name="Mondo S."/>
            <person name="Pangilinan J."/>
            <person name="Riley R."/>
            <person name="LaButti K."/>
            <person name="Andreopoulos B."/>
            <person name="Lipzen A."/>
            <person name="Chen C."/>
            <person name="Yan M."/>
            <person name="Daum C."/>
            <person name="Ng V."/>
            <person name="Clum A."/>
            <person name="Steindorff A."/>
            <person name="Ohm R.A."/>
            <person name="Martin F."/>
            <person name="Silar P."/>
            <person name="Natvig D.O."/>
            <person name="Lalanne C."/>
            <person name="Gautier V."/>
            <person name="Ament-Velasquez S.L."/>
            <person name="Kruys A."/>
            <person name="Hutchinson M.I."/>
            <person name="Powell A.J."/>
            <person name="Barry K."/>
            <person name="Miller A.N."/>
            <person name="Grigoriev I.V."/>
            <person name="Debuchy R."/>
            <person name="Gladieux P."/>
            <person name="Hiltunen Thoren M."/>
            <person name="Johannesson H."/>
        </authorList>
    </citation>
    <scope>NUCLEOTIDE SEQUENCE</scope>
    <source>
        <strain evidence="2">CBS 333.67</strain>
    </source>
</reference>
<feature type="signal peptide" evidence="1">
    <location>
        <begin position="1"/>
        <end position="16"/>
    </location>
</feature>
<evidence type="ECO:0000313" key="3">
    <source>
        <dbReference type="Proteomes" id="UP001273166"/>
    </source>
</evidence>
<accession>A0AAJ0GYX0</accession>
<dbReference type="Proteomes" id="UP001273166">
    <property type="component" value="Unassembled WGS sequence"/>
</dbReference>
<comment type="caution">
    <text evidence="2">The sequence shown here is derived from an EMBL/GenBank/DDBJ whole genome shotgun (WGS) entry which is preliminary data.</text>
</comment>
<dbReference type="EMBL" id="JAUDZG010000002">
    <property type="protein sequence ID" value="KAK3308430.1"/>
    <property type="molecule type" value="Genomic_DNA"/>
</dbReference>
<dbReference type="RefSeq" id="XP_062724210.1">
    <property type="nucleotide sequence ID" value="XM_062866739.1"/>
</dbReference>
<reference evidence="2" key="2">
    <citation type="submission" date="2023-06" db="EMBL/GenBank/DDBJ databases">
        <authorList>
            <consortium name="Lawrence Berkeley National Laboratory"/>
            <person name="Mondo S.J."/>
            <person name="Hensen N."/>
            <person name="Bonometti L."/>
            <person name="Westerberg I."/>
            <person name="Brannstrom I.O."/>
            <person name="Guillou S."/>
            <person name="Cros-Aarteil S."/>
            <person name="Calhoun S."/>
            <person name="Haridas S."/>
            <person name="Kuo A."/>
            <person name="Pangilinan J."/>
            <person name="Riley R."/>
            <person name="Labutti K."/>
            <person name="Andreopoulos B."/>
            <person name="Lipzen A."/>
            <person name="Chen C."/>
            <person name="Yanf M."/>
            <person name="Daum C."/>
            <person name="Ng V."/>
            <person name="Clum A."/>
            <person name="Steindorff A."/>
            <person name="Ohm R."/>
            <person name="Martin F."/>
            <person name="Silar P."/>
            <person name="Natvig D."/>
            <person name="Lalanne C."/>
            <person name="Gautier V."/>
            <person name="Ament-Velasquez S.L."/>
            <person name="Kruys A."/>
            <person name="Hutchinson M.I."/>
            <person name="Powell A.J."/>
            <person name="Barry K."/>
            <person name="Miller A.N."/>
            <person name="Grigoriev I.V."/>
            <person name="Debuchy R."/>
            <person name="Gladieux P."/>
            <person name="Thoren M.H."/>
            <person name="Johannesson H."/>
        </authorList>
    </citation>
    <scope>NUCLEOTIDE SEQUENCE</scope>
    <source>
        <strain evidence="2">CBS 333.67</strain>
    </source>
</reference>
<organism evidence="2 3">
    <name type="scientific">Chaetomium strumarium</name>
    <dbReference type="NCBI Taxonomy" id="1170767"/>
    <lineage>
        <taxon>Eukaryota</taxon>
        <taxon>Fungi</taxon>
        <taxon>Dikarya</taxon>
        <taxon>Ascomycota</taxon>
        <taxon>Pezizomycotina</taxon>
        <taxon>Sordariomycetes</taxon>
        <taxon>Sordariomycetidae</taxon>
        <taxon>Sordariales</taxon>
        <taxon>Chaetomiaceae</taxon>
        <taxon>Chaetomium</taxon>
    </lineage>
</organism>
<dbReference type="GeneID" id="87885568"/>
<evidence type="ECO:0000313" key="2">
    <source>
        <dbReference type="EMBL" id="KAK3308430.1"/>
    </source>
</evidence>
<dbReference type="AlphaFoldDB" id="A0AAJ0GYX0"/>
<keyword evidence="3" id="KW-1185">Reference proteome</keyword>
<sequence>MKATLFLVALTPLVSAWKLELWSKDGRKATMHGTADSGCKNIDFTPVLNVNRAKFSPKTDWHTDPGTFELYVNKNCDGLSYRNDGGDYKMTARKIRSYKVY</sequence>
<proteinExistence type="predicted"/>
<name>A0AAJ0GYX0_9PEZI</name>
<protein>
    <submittedName>
        <fullName evidence="2">Uncharacterized protein</fullName>
    </submittedName>
</protein>
<feature type="chain" id="PRO_5042605277" evidence="1">
    <location>
        <begin position="17"/>
        <end position="101"/>
    </location>
</feature>